<dbReference type="HAMAP" id="MF_01928">
    <property type="entry name" value="PurK"/>
    <property type="match status" value="1"/>
</dbReference>
<comment type="similarity">
    <text evidence="5 6">Belongs to the PurK/PurT family.</text>
</comment>
<evidence type="ECO:0000313" key="9">
    <source>
        <dbReference type="Proteomes" id="UP000317648"/>
    </source>
</evidence>
<feature type="binding site" evidence="5">
    <location>
        <begin position="181"/>
        <end position="184"/>
    </location>
    <ligand>
        <name>ATP</name>
        <dbReference type="ChEBI" id="CHEBI:30616"/>
    </ligand>
</feature>
<comment type="function">
    <text evidence="5">Catalyzes the ATP-dependent conversion of 5-aminoimidazole ribonucleotide (AIR) and HCO(3)(-) to N5-carboxyaminoimidazole ribonucleotide (N5-CAIR).</text>
</comment>
<gene>
    <name evidence="5 6 8" type="primary">purK</name>
    <name evidence="8" type="ORF">Pla8534_01100</name>
</gene>
<evidence type="ECO:0000256" key="1">
    <source>
        <dbReference type="ARBA" id="ARBA00022598"/>
    </source>
</evidence>
<dbReference type="InterPro" id="IPR054350">
    <property type="entry name" value="PurT/PurK_preATP-grasp"/>
</dbReference>
<dbReference type="Gene3D" id="3.30.1490.20">
    <property type="entry name" value="ATP-grasp fold, A domain"/>
    <property type="match status" value="1"/>
</dbReference>
<dbReference type="PANTHER" id="PTHR11609">
    <property type="entry name" value="PURINE BIOSYNTHESIS PROTEIN 6/7, PUR6/7"/>
    <property type="match status" value="1"/>
</dbReference>
<feature type="binding site" evidence="5">
    <location>
        <begin position="266"/>
        <end position="267"/>
    </location>
    <ligand>
        <name>ATP</name>
        <dbReference type="ChEBI" id="CHEBI:30616"/>
    </ligand>
</feature>
<keyword evidence="2 5" id="KW-0547">Nucleotide-binding</keyword>
<keyword evidence="4 5" id="KW-0067">ATP-binding</keyword>
<feature type="domain" description="ATP-grasp" evidence="7">
    <location>
        <begin position="111"/>
        <end position="296"/>
    </location>
</feature>
<comment type="catalytic activity">
    <reaction evidence="5 6">
        <text>5-amino-1-(5-phospho-beta-D-ribosyl)imidazole + hydrogencarbonate + ATP = 5-carboxyamino-1-(5-phospho-D-ribosyl)imidazole + ADP + phosphate + 2 H(+)</text>
        <dbReference type="Rhea" id="RHEA:19317"/>
        <dbReference type="ChEBI" id="CHEBI:15378"/>
        <dbReference type="ChEBI" id="CHEBI:17544"/>
        <dbReference type="ChEBI" id="CHEBI:30616"/>
        <dbReference type="ChEBI" id="CHEBI:43474"/>
        <dbReference type="ChEBI" id="CHEBI:58730"/>
        <dbReference type="ChEBI" id="CHEBI:137981"/>
        <dbReference type="ChEBI" id="CHEBI:456216"/>
        <dbReference type="EC" id="6.3.4.18"/>
    </reaction>
</comment>
<dbReference type="PROSITE" id="PS00065">
    <property type="entry name" value="D_2_HYDROXYACID_DH_1"/>
    <property type="match status" value="1"/>
</dbReference>
<keyword evidence="1 5" id="KW-0436">Ligase</keyword>
<dbReference type="Pfam" id="PF17769">
    <property type="entry name" value="PurK_C"/>
    <property type="match status" value="1"/>
</dbReference>
<evidence type="ECO:0000256" key="5">
    <source>
        <dbReference type="HAMAP-Rule" id="MF_01928"/>
    </source>
</evidence>
<dbReference type="GO" id="GO:0005524">
    <property type="term" value="F:ATP binding"/>
    <property type="evidence" value="ECO:0007669"/>
    <property type="project" value="UniProtKB-UniRule"/>
</dbReference>
<dbReference type="RefSeq" id="WP_145048251.1">
    <property type="nucleotide sequence ID" value="NZ_CP036433.1"/>
</dbReference>
<organism evidence="8 9">
    <name type="scientific">Lignipirellula cremea</name>
    <dbReference type="NCBI Taxonomy" id="2528010"/>
    <lineage>
        <taxon>Bacteria</taxon>
        <taxon>Pseudomonadati</taxon>
        <taxon>Planctomycetota</taxon>
        <taxon>Planctomycetia</taxon>
        <taxon>Pirellulales</taxon>
        <taxon>Pirellulaceae</taxon>
        <taxon>Lignipirellula</taxon>
    </lineage>
</organism>
<comment type="pathway">
    <text evidence="5 6">Purine metabolism; IMP biosynthesis via de novo pathway; 5-amino-1-(5-phospho-D-ribosyl)imidazole-4-carboxylate from 5-amino-1-(5-phospho-D-ribosyl)imidazole (N5-CAIR route): step 1/2.</text>
</comment>
<dbReference type="EMBL" id="CP036433">
    <property type="protein sequence ID" value="QDU92364.1"/>
    <property type="molecule type" value="Genomic_DNA"/>
</dbReference>
<evidence type="ECO:0000256" key="6">
    <source>
        <dbReference type="RuleBase" id="RU361200"/>
    </source>
</evidence>
<protein>
    <recommendedName>
        <fullName evidence="5 6">N5-carboxyaminoimidazole ribonucleotide synthase</fullName>
        <shortName evidence="5 6">N5-CAIR synthase</shortName>
        <ecNumber evidence="5 6">6.3.4.18</ecNumber>
    </recommendedName>
    <alternativeName>
        <fullName evidence="5 6">5-(carboxyamino)imidazole ribonucleotide synthetase</fullName>
    </alternativeName>
</protein>
<dbReference type="InterPro" id="IPR040686">
    <property type="entry name" value="PurK_C"/>
</dbReference>
<dbReference type="NCBIfam" id="NF004679">
    <property type="entry name" value="PRK06019.1-5"/>
    <property type="match status" value="1"/>
</dbReference>
<dbReference type="SUPFAM" id="SSF52440">
    <property type="entry name" value="PreATP-grasp domain"/>
    <property type="match status" value="1"/>
</dbReference>
<dbReference type="PROSITE" id="PS50975">
    <property type="entry name" value="ATP_GRASP"/>
    <property type="match status" value="1"/>
</dbReference>
<feature type="binding site" evidence="5">
    <location>
        <position position="107"/>
    </location>
    <ligand>
        <name>ATP</name>
        <dbReference type="ChEBI" id="CHEBI:30616"/>
    </ligand>
</feature>
<dbReference type="UniPathway" id="UPA00074">
    <property type="reaction ID" value="UER00942"/>
</dbReference>
<dbReference type="InterPro" id="IPR013815">
    <property type="entry name" value="ATP_grasp_subdomain_1"/>
</dbReference>
<feature type="binding site" evidence="5">
    <location>
        <position position="212"/>
    </location>
    <ligand>
        <name>ATP</name>
        <dbReference type="ChEBI" id="CHEBI:30616"/>
    </ligand>
</feature>
<evidence type="ECO:0000256" key="3">
    <source>
        <dbReference type="ARBA" id="ARBA00022755"/>
    </source>
</evidence>
<dbReference type="Pfam" id="PF22660">
    <property type="entry name" value="RS_preATP-grasp-like"/>
    <property type="match status" value="1"/>
</dbReference>
<name>A0A518DKK3_9BACT</name>
<accession>A0A518DKK3</accession>
<evidence type="ECO:0000256" key="2">
    <source>
        <dbReference type="ARBA" id="ARBA00022741"/>
    </source>
</evidence>
<dbReference type="SUPFAM" id="SSF56059">
    <property type="entry name" value="Glutathione synthetase ATP-binding domain-like"/>
    <property type="match status" value="1"/>
</dbReference>
<dbReference type="Gene3D" id="3.40.50.20">
    <property type="match status" value="1"/>
</dbReference>
<dbReference type="InterPro" id="IPR016185">
    <property type="entry name" value="PreATP-grasp_dom_sf"/>
</dbReference>
<keyword evidence="9" id="KW-1185">Reference proteome</keyword>
<dbReference type="InterPro" id="IPR011054">
    <property type="entry name" value="Rudment_hybrid_motif"/>
</dbReference>
<dbReference type="Proteomes" id="UP000317648">
    <property type="component" value="Chromosome"/>
</dbReference>
<comment type="subunit">
    <text evidence="5 6">Homodimer.</text>
</comment>
<dbReference type="InterPro" id="IPR011761">
    <property type="entry name" value="ATP-grasp"/>
</dbReference>
<dbReference type="NCBIfam" id="NF004676">
    <property type="entry name" value="PRK06019.1-2"/>
    <property type="match status" value="1"/>
</dbReference>
<dbReference type="InterPro" id="IPR003135">
    <property type="entry name" value="ATP-grasp_carboxylate-amine"/>
</dbReference>
<dbReference type="NCBIfam" id="NF004677">
    <property type="entry name" value="PRK06019.1-3"/>
    <property type="match status" value="1"/>
</dbReference>
<evidence type="ECO:0000256" key="4">
    <source>
        <dbReference type="ARBA" id="ARBA00022840"/>
    </source>
</evidence>
<dbReference type="KEGG" id="lcre:Pla8534_01100"/>
<feature type="binding site" evidence="5">
    <location>
        <position position="146"/>
    </location>
    <ligand>
        <name>ATP</name>
        <dbReference type="ChEBI" id="CHEBI:30616"/>
    </ligand>
</feature>
<evidence type="ECO:0000313" key="8">
    <source>
        <dbReference type="EMBL" id="QDU92364.1"/>
    </source>
</evidence>
<dbReference type="PANTHER" id="PTHR11609:SF5">
    <property type="entry name" value="PHOSPHORIBOSYLAMINOIMIDAZOLE CARBOXYLASE"/>
    <property type="match status" value="1"/>
</dbReference>
<feature type="binding site" evidence="5">
    <location>
        <begin position="151"/>
        <end position="157"/>
    </location>
    <ligand>
        <name>ATP</name>
        <dbReference type="ChEBI" id="CHEBI:30616"/>
    </ligand>
</feature>
<comment type="function">
    <text evidence="6">Catalyzes the ATP-dependent conversion of 5-aminoimidazole ribonucleotide (AIR) and HCO(3)- to N5-carboxyaminoimidazole ribonucleotide (N5-CAIR).</text>
</comment>
<dbReference type="GO" id="GO:0005829">
    <property type="term" value="C:cytosol"/>
    <property type="evidence" value="ECO:0007669"/>
    <property type="project" value="TreeGrafter"/>
</dbReference>
<sequence>MTPIVLPGSTIGVLGSGQLGRMFTLAARRLGYRVHVYSPDDDTPAGQVADQEVRSLYSNLDAVADFARQVDVVTFEFENVPPDTIEIVNAIAPVHPAGHVLYTTQHRIREKSFLRSLGIPVTPFRAIRSWEELRNQGKDDLPGILKTAAWGYDGKGQVKVQTQQDLESAWAGLKCDEAVLERFVDFDAELSIVAARGRDGSVAFYGPFNNMHANHILDASTTPSKLPQAIIDDAIDIARAILTEFELIGVLCVEFFLTTDGKLLVNELAPRPHNSGHLTIDAHATCQFEQQVRAVCGLPLGAATQLRPAAMVNLLGEVWRRGEPSWAKALAVKELKLHLYGKRETRVGRKMGHLTALADSPSDALEIALTARRSLC</sequence>
<dbReference type="GO" id="GO:0004638">
    <property type="term" value="F:phosphoribosylaminoimidazole carboxylase activity"/>
    <property type="evidence" value="ECO:0007669"/>
    <property type="project" value="InterPro"/>
</dbReference>
<evidence type="ECO:0000259" key="7">
    <source>
        <dbReference type="PROSITE" id="PS50975"/>
    </source>
</evidence>
<dbReference type="AlphaFoldDB" id="A0A518DKK3"/>
<dbReference type="NCBIfam" id="NF004675">
    <property type="entry name" value="PRK06019.1-1"/>
    <property type="match status" value="1"/>
</dbReference>
<dbReference type="GO" id="GO:0046872">
    <property type="term" value="F:metal ion binding"/>
    <property type="evidence" value="ECO:0007669"/>
    <property type="project" value="InterPro"/>
</dbReference>
<dbReference type="NCBIfam" id="TIGR01161">
    <property type="entry name" value="purK"/>
    <property type="match status" value="1"/>
</dbReference>
<dbReference type="FunFam" id="3.30.1490.20:FF:000015">
    <property type="entry name" value="N5-carboxyaminoimidazole ribonucleotide synthase"/>
    <property type="match status" value="1"/>
</dbReference>
<dbReference type="InterPro" id="IPR029752">
    <property type="entry name" value="D-isomer_DH_CS1"/>
</dbReference>
<dbReference type="GO" id="GO:0006189">
    <property type="term" value="P:'de novo' IMP biosynthetic process"/>
    <property type="evidence" value="ECO:0007669"/>
    <property type="project" value="UniProtKB-UniRule"/>
</dbReference>
<reference evidence="8 9" key="1">
    <citation type="submission" date="2019-02" db="EMBL/GenBank/DDBJ databases">
        <title>Deep-cultivation of Planctomycetes and their phenomic and genomic characterization uncovers novel biology.</title>
        <authorList>
            <person name="Wiegand S."/>
            <person name="Jogler M."/>
            <person name="Boedeker C."/>
            <person name="Pinto D."/>
            <person name="Vollmers J."/>
            <person name="Rivas-Marin E."/>
            <person name="Kohn T."/>
            <person name="Peeters S.H."/>
            <person name="Heuer A."/>
            <person name="Rast P."/>
            <person name="Oberbeckmann S."/>
            <person name="Bunk B."/>
            <person name="Jeske O."/>
            <person name="Meyerdierks A."/>
            <person name="Storesund J.E."/>
            <person name="Kallscheuer N."/>
            <person name="Luecker S."/>
            <person name="Lage O.M."/>
            <person name="Pohl T."/>
            <person name="Merkel B.J."/>
            <person name="Hornburger P."/>
            <person name="Mueller R.-W."/>
            <person name="Bruemmer F."/>
            <person name="Labrenz M."/>
            <person name="Spormann A.M."/>
            <person name="Op den Camp H."/>
            <person name="Overmann J."/>
            <person name="Amann R."/>
            <person name="Jetten M.S.M."/>
            <person name="Mascher T."/>
            <person name="Medema M.H."/>
            <person name="Devos D.P."/>
            <person name="Kaster A.-K."/>
            <person name="Ovreas L."/>
            <person name="Rohde M."/>
            <person name="Galperin M.Y."/>
            <person name="Jogler C."/>
        </authorList>
    </citation>
    <scope>NUCLEOTIDE SEQUENCE [LARGE SCALE GENOMIC DNA]</scope>
    <source>
        <strain evidence="8 9">Pla85_3_4</strain>
    </source>
</reference>
<proteinExistence type="inferred from homology"/>
<dbReference type="Gene3D" id="3.30.470.20">
    <property type="entry name" value="ATP-grasp fold, B domain"/>
    <property type="match status" value="1"/>
</dbReference>
<dbReference type="GO" id="GO:0034028">
    <property type="term" value="F:5-(carboxyamino)imidazole ribonucleotide synthase activity"/>
    <property type="evidence" value="ECO:0007669"/>
    <property type="project" value="UniProtKB-UniRule"/>
</dbReference>
<dbReference type="InterPro" id="IPR005875">
    <property type="entry name" value="PurK"/>
</dbReference>
<dbReference type="OrthoDB" id="9804625at2"/>
<keyword evidence="3 5" id="KW-0658">Purine biosynthesis</keyword>
<dbReference type="Pfam" id="PF02222">
    <property type="entry name" value="ATP-grasp"/>
    <property type="match status" value="1"/>
</dbReference>
<dbReference type="SUPFAM" id="SSF51246">
    <property type="entry name" value="Rudiment single hybrid motif"/>
    <property type="match status" value="1"/>
</dbReference>
<dbReference type="EC" id="6.3.4.18" evidence="5 6"/>
<feature type="binding site" evidence="5">
    <location>
        <position position="189"/>
    </location>
    <ligand>
        <name>ATP</name>
        <dbReference type="ChEBI" id="CHEBI:30616"/>
    </ligand>
</feature>